<evidence type="ECO:0000313" key="3">
    <source>
        <dbReference type="EMBL" id="KAH1055708.1"/>
    </source>
</evidence>
<dbReference type="Proteomes" id="UP000828251">
    <property type="component" value="Unassembled WGS sequence"/>
</dbReference>
<keyword evidence="2" id="KW-0472">Membrane</keyword>
<evidence type="ECO:0008006" key="5">
    <source>
        <dbReference type="Google" id="ProtNLM"/>
    </source>
</evidence>
<keyword evidence="4" id="KW-1185">Reference proteome</keyword>
<proteinExistence type="predicted"/>
<dbReference type="EMBL" id="JAIQCV010000010">
    <property type="protein sequence ID" value="KAH1055708.1"/>
    <property type="molecule type" value="Genomic_DNA"/>
</dbReference>
<sequence>MHSFSILANRKIFGISLDCIWAVSNSSTLVFFLLNGTRVFPHGSGSQDCPSATKGAIYEQSGISLKMGNFARIAISVDLRHPLLSKIMIENHVQRVEHEAMSNIFFSCGRYGHHKELCPANRNRAEDGAPMQSSSPEMMKNEQTATENFGRIDQGKIQGF</sequence>
<keyword evidence="2" id="KW-1133">Transmembrane helix</keyword>
<dbReference type="PANTHER" id="PTHR31286:SF99">
    <property type="entry name" value="DUF4283 DOMAIN-CONTAINING PROTEIN"/>
    <property type="match status" value="1"/>
</dbReference>
<evidence type="ECO:0000256" key="2">
    <source>
        <dbReference type="SAM" id="Phobius"/>
    </source>
</evidence>
<dbReference type="InterPro" id="IPR040256">
    <property type="entry name" value="At4g02000-like"/>
</dbReference>
<keyword evidence="2" id="KW-0812">Transmembrane</keyword>
<feature type="region of interest" description="Disordered" evidence="1">
    <location>
        <begin position="123"/>
        <end position="160"/>
    </location>
</feature>
<dbReference type="PANTHER" id="PTHR31286">
    <property type="entry name" value="GLYCINE-RICH CELL WALL STRUCTURAL PROTEIN 1.8-LIKE"/>
    <property type="match status" value="1"/>
</dbReference>
<dbReference type="AlphaFoldDB" id="A0A9D3UQY5"/>
<comment type="caution">
    <text evidence="3">The sequence shown here is derived from an EMBL/GenBank/DDBJ whole genome shotgun (WGS) entry which is preliminary data.</text>
</comment>
<name>A0A9D3UQY5_9ROSI</name>
<dbReference type="OrthoDB" id="1002431at2759"/>
<accession>A0A9D3UQY5</accession>
<evidence type="ECO:0000313" key="4">
    <source>
        <dbReference type="Proteomes" id="UP000828251"/>
    </source>
</evidence>
<evidence type="ECO:0000256" key="1">
    <source>
        <dbReference type="SAM" id="MobiDB-lite"/>
    </source>
</evidence>
<gene>
    <name evidence="3" type="ORF">J1N35_033773</name>
</gene>
<protein>
    <recommendedName>
        <fullName evidence="5">Zinc knuckle CX2CX4HX4C domain-containing protein</fullName>
    </recommendedName>
</protein>
<reference evidence="3 4" key="1">
    <citation type="journal article" date="2021" name="Plant Biotechnol. J.">
        <title>Multi-omics assisted identification of the key and species-specific regulatory components of drought-tolerant mechanisms in Gossypium stocksii.</title>
        <authorList>
            <person name="Yu D."/>
            <person name="Ke L."/>
            <person name="Zhang D."/>
            <person name="Wu Y."/>
            <person name="Sun Y."/>
            <person name="Mei J."/>
            <person name="Sun J."/>
            <person name="Sun Y."/>
        </authorList>
    </citation>
    <scope>NUCLEOTIDE SEQUENCE [LARGE SCALE GENOMIC DNA]</scope>
    <source>
        <strain evidence="4">cv. E1</strain>
        <tissue evidence="3">Leaf</tissue>
    </source>
</reference>
<organism evidence="3 4">
    <name type="scientific">Gossypium stocksii</name>
    <dbReference type="NCBI Taxonomy" id="47602"/>
    <lineage>
        <taxon>Eukaryota</taxon>
        <taxon>Viridiplantae</taxon>
        <taxon>Streptophyta</taxon>
        <taxon>Embryophyta</taxon>
        <taxon>Tracheophyta</taxon>
        <taxon>Spermatophyta</taxon>
        <taxon>Magnoliopsida</taxon>
        <taxon>eudicotyledons</taxon>
        <taxon>Gunneridae</taxon>
        <taxon>Pentapetalae</taxon>
        <taxon>rosids</taxon>
        <taxon>malvids</taxon>
        <taxon>Malvales</taxon>
        <taxon>Malvaceae</taxon>
        <taxon>Malvoideae</taxon>
        <taxon>Gossypium</taxon>
    </lineage>
</organism>
<feature type="transmembrane region" description="Helical" evidence="2">
    <location>
        <begin position="12"/>
        <end position="34"/>
    </location>
</feature>
<feature type="compositionally biased region" description="Polar residues" evidence="1">
    <location>
        <begin position="131"/>
        <end position="147"/>
    </location>
</feature>